<dbReference type="PANTHER" id="PTHR31793:SF24">
    <property type="entry name" value="LONG-CHAIN ACYL-COA THIOESTERASE FADM"/>
    <property type="match status" value="1"/>
</dbReference>
<sequence length="134" mass="15186">MARFITPVALRWSDMDAFGHVNNCRYLTVLEEARVGIMFNAAVDEGIDSFAAGIVVARHEIDYLLPVHYTQKVEVQLWVDRIGGASFTLAYEVMADGKLAARAKTIMVPFDVKAEKSRRLSPQELDFLHKWQDD</sequence>
<reference evidence="1" key="1">
    <citation type="submission" date="2021-02" db="EMBL/GenBank/DDBJ databases">
        <title>Natronoglycomyces albus gen. nov., sp. nov, a haloalkaliphilic actinobacterium from a soda solonchak soil.</title>
        <authorList>
            <person name="Sorokin D.Y."/>
            <person name="Khijniak T.V."/>
            <person name="Zakharycheva A.P."/>
            <person name="Boueva O.V."/>
            <person name="Ariskina E.V."/>
            <person name="Hahnke R.L."/>
            <person name="Bunk B."/>
            <person name="Sproer C."/>
            <person name="Schumann P."/>
            <person name="Evtushenko L.I."/>
            <person name="Kublanov I.V."/>
        </authorList>
    </citation>
    <scope>NUCLEOTIDE SEQUENCE</scope>
    <source>
        <strain evidence="1">DSM 106290</strain>
    </source>
</reference>
<name>A0A895XUR3_9ACTN</name>
<dbReference type="PANTHER" id="PTHR31793">
    <property type="entry name" value="4-HYDROXYBENZOYL-COA THIOESTERASE FAMILY MEMBER"/>
    <property type="match status" value="1"/>
</dbReference>
<dbReference type="Proteomes" id="UP000662939">
    <property type="component" value="Chromosome"/>
</dbReference>
<organism evidence="1 2">
    <name type="scientific">Natronoglycomyces albus</name>
    <dbReference type="NCBI Taxonomy" id="2811108"/>
    <lineage>
        <taxon>Bacteria</taxon>
        <taxon>Bacillati</taxon>
        <taxon>Actinomycetota</taxon>
        <taxon>Actinomycetes</taxon>
        <taxon>Glycomycetales</taxon>
        <taxon>Glycomycetaceae</taxon>
        <taxon>Natronoglycomyces</taxon>
    </lineage>
</organism>
<dbReference type="SUPFAM" id="SSF54637">
    <property type="entry name" value="Thioesterase/thiol ester dehydrase-isomerase"/>
    <property type="match status" value="1"/>
</dbReference>
<dbReference type="Gene3D" id="3.10.129.10">
    <property type="entry name" value="Hotdog Thioesterase"/>
    <property type="match status" value="1"/>
</dbReference>
<gene>
    <name evidence="1" type="ORF">JQS30_04985</name>
</gene>
<dbReference type="GO" id="GO:0047617">
    <property type="term" value="F:fatty acyl-CoA hydrolase activity"/>
    <property type="evidence" value="ECO:0007669"/>
    <property type="project" value="TreeGrafter"/>
</dbReference>
<dbReference type="InterPro" id="IPR029069">
    <property type="entry name" value="HotDog_dom_sf"/>
</dbReference>
<dbReference type="RefSeq" id="WP_213172275.1">
    <property type="nucleotide sequence ID" value="NZ_CP070496.1"/>
</dbReference>
<dbReference type="AlphaFoldDB" id="A0A895XUR3"/>
<dbReference type="EMBL" id="CP070496">
    <property type="protein sequence ID" value="QSB06266.1"/>
    <property type="molecule type" value="Genomic_DNA"/>
</dbReference>
<proteinExistence type="predicted"/>
<evidence type="ECO:0000313" key="1">
    <source>
        <dbReference type="EMBL" id="QSB06266.1"/>
    </source>
</evidence>
<keyword evidence="2" id="KW-1185">Reference proteome</keyword>
<accession>A0A895XUR3</accession>
<evidence type="ECO:0000313" key="2">
    <source>
        <dbReference type="Proteomes" id="UP000662939"/>
    </source>
</evidence>
<dbReference type="KEGG" id="nav:JQS30_04985"/>
<protein>
    <submittedName>
        <fullName evidence="1">Acyl-CoA thioesterase</fullName>
    </submittedName>
</protein>
<dbReference type="CDD" id="cd00586">
    <property type="entry name" value="4HBT"/>
    <property type="match status" value="1"/>
</dbReference>
<dbReference type="Pfam" id="PF13279">
    <property type="entry name" value="4HBT_2"/>
    <property type="match status" value="1"/>
</dbReference>
<dbReference type="InterPro" id="IPR050563">
    <property type="entry name" value="4-hydroxybenzoyl-CoA_TE"/>
</dbReference>